<keyword evidence="9" id="KW-1185">Reference proteome</keyword>
<feature type="region of interest" description="Disordered" evidence="5">
    <location>
        <begin position="627"/>
        <end position="657"/>
    </location>
</feature>
<dbReference type="PROSITE" id="PS51136">
    <property type="entry name" value="WAC"/>
    <property type="match status" value="1"/>
</dbReference>
<accession>A0A1Y2GW74</accession>
<feature type="region of interest" description="Disordered" evidence="5">
    <location>
        <begin position="686"/>
        <end position="717"/>
    </location>
</feature>
<dbReference type="GO" id="GO:0031509">
    <property type="term" value="P:subtelomeric heterochromatin formation"/>
    <property type="evidence" value="ECO:0007669"/>
    <property type="project" value="TreeGrafter"/>
</dbReference>
<dbReference type="GO" id="GO:0000781">
    <property type="term" value="C:chromosome, telomeric region"/>
    <property type="evidence" value="ECO:0007669"/>
    <property type="project" value="GOC"/>
</dbReference>
<comment type="caution">
    <text evidence="8">The sequence shown here is derived from an EMBL/GenBank/DDBJ whole genome shotgun (WGS) entry which is preliminary data.</text>
</comment>
<sequence length="961" mass="110212">MPLLKRKAIKPVPPPNPDDFDNNTPVYVMRFTNEIFTTYEDYINRYFFYRQKTWQCETTGKSGLTYEQALESEQKEKSMVANKFPPQLRKPLLEFVQFQTARIDAVVDDAFDKFKNRYYLNEHVNVTWDKGAYSAMIIKILPPEEWTTVINGAETPEVPGQYLVQVLDQNGELIQDMKRVVDCSLLNRDRLAFNKNILRKYIRECSSKEPYLGAPWIVKPSLCKKYGIETNLPADLQAARDSAFTKLKKRKGGADPAPELSSAKKIKKDNHNNTSEKLKQEEDTSAPPLEVIKPIKYPIEDLDLDTKQLIANNIKSEEKEKDGKEHGQGQILTRPKAQRDSAIVPHDSFEALIMVWQFLNSYSSPLKLSPFGLKDFEDSLAHTDVQHPSVMVAEYHSALMNVIIQDRLIGIAKPILLSSSTTTNANSVGPNAAAFSSAAATAALERENSVMTDDDDNNSSIMDDGDMSLNGHDEYIQRRKVSHRPINERVIVVGQGWDEKLIAPPREGWEAVLVGLVNELGSFEAIPNVDRILNHLVPDESTQREDVELLFPSLPLEDKLSILVFLVETAAGTSTIRHFMEQCREELKALRLLKFELNKERRQLQSDWAEFERQEISELKSEALEKAEQELEQHRSAAATPEPSTPSHDMDSDLEGLSRTEKLRRQQLEREQQEARRNQDLLRQRALSKARSAEQKARSDARKKLTDKENALNRKEDQVDRDVRRYAIARVKPLGKDRFYNRYWYFDGITMNHATDRLYIQSPSFLDLETIRVRADKEKILERQRIEDPDSELGDLLKSQEREILKGLEAAEKEAKERRLQLEKERALDTDDDEDNNGDVKVLNGAGLTNGSGYSHHLNNHIKDKPYDETQVVEHSATKWSYYSEPEQIDTLLHWLNAKGEREHALLAALKSHYDLIVGGMQRRQQDLLNQLQREQHRRSTRAKTVQALEGYLGYVNKAIK</sequence>
<gene>
    <name evidence="8" type="ORF">BCR41DRAFT_384632</name>
</gene>
<evidence type="ECO:0000256" key="4">
    <source>
        <dbReference type="SAM" id="Coils"/>
    </source>
</evidence>
<feature type="domain" description="WAC" evidence="7">
    <location>
        <begin position="24"/>
        <end position="130"/>
    </location>
</feature>
<evidence type="ECO:0000259" key="7">
    <source>
        <dbReference type="PROSITE" id="PS51136"/>
    </source>
</evidence>
<evidence type="ECO:0000259" key="6">
    <source>
        <dbReference type="PROSITE" id="PS50827"/>
    </source>
</evidence>
<proteinExistence type="predicted"/>
<reference evidence="8 9" key="1">
    <citation type="submission" date="2016-07" db="EMBL/GenBank/DDBJ databases">
        <title>Pervasive Adenine N6-methylation of Active Genes in Fungi.</title>
        <authorList>
            <consortium name="DOE Joint Genome Institute"/>
            <person name="Mondo S.J."/>
            <person name="Dannebaum R.O."/>
            <person name="Kuo R.C."/>
            <person name="Labutti K."/>
            <person name="Haridas S."/>
            <person name="Kuo A."/>
            <person name="Salamov A."/>
            <person name="Ahrendt S.R."/>
            <person name="Lipzen A."/>
            <person name="Sullivan W."/>
            <person name="Andreopoulos W.B."/>
            <person name="Clum A."/>
            <person name="Lindquist E."/>
            <person name="Daum C."/>
            <person name="Ramamoorthy G.K."/>
            <person name="Gryganskyi A."/>
            <person name="Culley D."/>
            <person name="Magnuson J.K."/>
            <person name="James T.Y."/>
            <person name="O'Malley M.A."/>
            <person name="Stajich J.E."/>
            <person name="Spatafora J.W."/>
            <person name="Visel A."/>
            <person name="Grigoriev I.V."/>
        </authorList>
    </citation>
    <scope>NUCLEOTIDE SEQUENCE [LARGE SCALE GENOMIC DNA]</scope>
    <source>
        <strain evidence="8 9">NRRL 3116</strain>
    </source>
</reference>
<dbReference type="Pfam" id="PF15613">
    <property type="entry name" value="WSD"/>
    <property type="match status" value="1"/>
</dbReference>
<dbReference type="PROSITE" id="PS50827">
    <property type="entry name" value="DDT"/>
    <property type="match status" value="1"/>
</dbReference>
<name>A0A1Y2GW74_9FUNG</name>
<feature type="compositionally biased region" description="Basic and acidic residues" evidence="5">
    <location>
        <begin position="269"/>
        <end position="282"/>
    </location>
</feature>
<evidence type="ECO:0000256" key="1">
    <source>
        <dbReference type="ARBA" id="ARBA00004123"/>
    </source>
</evidence>
<evidence type="ECO:0000256" key="2">
    <source>
        <dbReference type="ARBA" id="ARBA00023242"/>
    </source>
</evidence>
<evidence type="ECO:0000313" key="8">
    <source>
        <dbReference type="EMBL" id="ORZ24795.1"/>
    </source>
</evidence>
<dbReference type="OrthoDB" id="332390at2759"/>
<dbReference type="GeneID" id="33569438"/>
<dbReference type="RefSeq" id="XP_021883776.1">
    <property type="nucleotide sequence ID" value="XM_022027595.1"/>
</dbReference>
<dbReference type="SMART" id="SM00571">
    <property type="entry name" value="DDT"/>
    <property type="match status" value="1"/>
</dbReference>
<feature type="compositionally biased region" description="Basic and acidic residues" evidence="5">
    <location>
        <begin position="648"/>
        <end position="657"/>
    </location>
</feature>
<feature type="coiled-coil region" evidence="4">
    <location>
        <begin position="798"/>
        <end position="830"/>
    </location>
</feature>
<feature type="domain" description="DDT" evidence="6">
    <location>
        <begin position="346"/>
        <end position="409"/>
    </location>
</feature>
<dbReference type="InterPro" id="IPR018501">
    <property type="entry name" value="DDT_dom"/>
</dbReference>
<dbReference type="InParanoid" id="A0A1Y2GW74"/>
<evidence type="ECO:0000256" key="5">
    <source>
        <dbReference type="SAM" id="MobiDB-lite"/>
    </source>
</evidence>
<dbReference type="Pfam" id="PF10537">
    <property type="entry name" value="WAC_Acf1_DNA_bd"/>
    <property type="match status" value="1"/>
</dbReference>
<comment type="subcellular location">
    <subcellularLocation>
        <location evidence="1 3">Nucleus</location>
    </subcellularLocation>
</comment>
<dbReference type="STRING" id="64571.A0A1Y2GW74"/>
<keyword evidence="4" id="KW-0175">Coiled coil</keyword>
<dbReference type="PANTHER" id="PTHR32075">
    <property type="entry name" value="ISWI CHROMATIN-REMODELING COMPLEX SUBUNIT YPL216W-RELATED"/>
    <property type="match status" value="1"/>
</dbReference>
<dbReference type="Proteomes" id="UP000193648">
    <property type="component" value="Unassembled WGS sequence"/>
</dbReference>
<dbReference type="InterPro" id="IPR013136">
    <property type="entry name" value="WSTF_Acf1_Cbp146"/>
</dbReference>
<dbReference type="GO" id="GO:0005634">
    <property type="term" value="C:nucleus"/>
    <property type="evidence" value="ECO:0007669"/>
    <property type="project" value="UniProtKB-SubCell"/>
</dbReference>
<feature type="region of interest" description="Disordered" evidence="5">
    <location>
        <begin position="247"/>
        <end position="290"/>
    </location>
</feature>
<keyword evidence="2 3" id="KW-0539">Nucleus</keyword>
<dbReference type="EMBL" id="MCFF01000008">
    <property type="protein sequence ID" value="ORZ24795.1"/>
    <property type="molecule type" value="Genomic_DNA"/>
</dbReference>
<feature type="compositionally biased region" description="Basic and acidic residues" evidence="5">
    <location>
        <begin position="691"/>
        <end position="717"/>
    </location>
</feature>
<dbReference type="PANTHER" id="PTHR32075:SF6">
    <property type="entry name" value="ISWI CHROMATIN-REMODELING COMPLEX SUBUNIT YPL216W-RELATED"/>
    <property type="match status" value="1"/>
</dbReference>
<organism evidence="8 9">
    <name type="scientific">Lobosporangium transversale</name>
    <dbReference type="NCBI Taxonomy" id="64571"/>
    <lineage>
        <taxon>Eukaryota</taxon>
        <taxon>Fungi</taxon>
        <taxon>Fungi incertae sedis</taxon>
        <taxon>Mucoromycota</taxon>
        <taxon>Mortierellomycotina</taxon>
        <taxon>Mortierellomycetes</taxon>
        <taxon>Mortierellales</taxon>
        <taxon>Mortierellaceae</taxon>
        <taxon>Lobosporangium</taxon>
    </lineage>
</organism>
<dbReference type="AlphaFoldDB" id="A0A1Y2GW74"/>
<evidence type="ECO:0000256" key="3">
    <source>
        <dbReference type="PROSITE-ProRule" id="PRU00475"/>
    </source>
</evidence>
<dbReference type="GO" id="GO:0000785">
    <property type="term" value="C:chromatin"/>
    <property type="evidence" value="ECO:0007669"/>
    <property type="project" value="UniProtKB-ARBA"/>
</dbReference>
<dbReference type="InterPro" id="IPR028941">
    <property type="entry name" value="WHIM2_dom"/>
</dbReference>
<feature type="compositionally biased region" description="Basic and acidic residues" evidence="5">
    <location>
        <begin position="315"/>
        <end position="327"/>
    </location>
</feature>
<evidence type="ECO:0000313" key="9">
    <source>
        <dbReference type="Proteomes" id="UP000193648"/>
    </source>
</evidence>
<dbReference type="Pfam" id="PF02791">
    <property type="entry name" value="DDT"/>
    <property type="match status" value="1"/>
</dbReference>
<feature type="region of interest" description="Disordered" evidence="5">
    <location>
        <begin position="315"/>
        <end position="339"/>
    </location>
</feature>
<protein>
    <submittedName>
        <fullName evidence="8">ATP-utilizing chromatin assembly and remodelling N-terminal-domain-containing protein</fullName>
    </submittedName>
</protein>